<evidence type="ECO:0000313" key="2">
    <source>
        <dbReference type="Proteomes" id="UP001344906"/>
    </source>
</evidence>
<accession>A0ABQ6G356</accession>
<dbReference type="EMBL" id="BSRI01000002">
    <property type="protein sequence ID" value="GLV60445.1"/>
    <property type="molecule type" value="Genomic_DNA"/>
</dbReference>
<keyword evidence="2" id="KW-1185">Reference proteome</keyword>
<dbReference type="RefSeq" id="WP_338257520.1">
    <property type="nucleotide sequence ID" value="NZ_BSRI01000002.1"/>
</dbReference>
<proteinExistence type="predicted"/>
<dbReference type="Proteomes" id="UP001344906">
    <property type="component" value="Unassembled WGS sequence"/>
</dbReference>
<name>A0ABQ6G356_9CHLR</name>
<comment type="caution">
    <text evidence="1">The sequence shown here is derived from an EMBL/GenBank/DDBJ whole genome shotgun (WGS) entry which is preliminary data.</text>
</comment>
<gene>
    <name evidence="1" type="ORF">KDH_72640</name>
</gene>
<organism evidence="1 2">
    <name type="scientific">Dictyobacter halimunensis</name>
    <dbReference type="NCBI Taxonomy" id="3026934"/>
    <lineage>
        <taxon>Bacteria</taxon>
        <taxon>Bacillati</taxon>
        <taxon>Chloroflexota</taxon>
        <taxon>Ktedonobacteria</taxon>
        <taxon>Ktedonobacterales</taxon>
        <taxon>Dictyobacteraceae</taxon>
        <taxon>Dictyobacter</taxon>
    </lineage>
</organism>
<reference evidence="1 2" key="1">
    <citation type="submission" date="2023-02" db="EMBL/GenBank/DDBJ databases">
        <title>Dictyobacter halimunensis sp. nov., a new member of the class Ktedonobacteria from forest soil in a geothermal area.</title>
        <authorList>
            <person name="Rachmania M.K."/>
            <person name="Ningsih F."/>
            <person name="Sakai Y."/>
            <person name="Yabe S."/>
            <person name="Yokota A."/>
            <person name="Sjamsuridzal W."/>
        </authorList>
    </citation>
    <scope>NUCLEOTIDE SEQUENCE [LARGE SCALE GENOMIC DNA]</scope>
    <source>
        <strain evidence="1 2">S3.2.2.5</strain>
    </source>
</reference>
<sequence>MNATALVERLRKLTPTECLAVCDAVECVLYQPTPILQELQERVQQIGLAKA</sequence>
<protein>
    <submittedName>
        <fullName evidence="1">Uncharacterized protein</fullName>
    </submittedName>
</protein>
<evidence type="ECO:0000313" key="1">
    <source>
        <dbReference type="EMBL" id="GLV60445.1"/>
    </source>
</evidence>